<comment type="caution">
    <text evidence="1">The sequence shown here is derived from an EMBL/GenBank/DDBJ whole genome shotgun (WGS) entry which is preliminary data.</text>
</comment>
<keyword evidence="2" id="KW-1185">Reference proteome</keyword>
<proteinExistence type="predicted"/>
<evidence type="ECO:0000313" key="1">
    <source>
        <dbReference type="EMBL" id="KAJ4730306.1"/>
    </source>
</evidence>
<organism evidence="1 2">
    <name type="scientific">Melia azedarach</name>
    <name type="common">Chinaberry tree</name>
    <dbReference type="NCBI Taxonomy" id="155640"/>
    <lineage>
        <taxon>Eukaryota</taxon>
        <taxon>Viridiplantae</taxon>
        <taxon>Streptophyta</taxon>
        <taxon>Embryophyta</taxon>
        <taxon>Tracheophyta</taxon>
        <taxon>Spermatophyta</taxon>
        <taxon>Magnoliopsida</taxon>
        <taxon>eudicotyledons</taxon>
        <taxon>Gunneridae</taxon>
        <taxon>Pentapetalae</taxon>
        <taxon>rosids</taxon>
        <taxon>malvids</taxon>
        <taxon>Sapindales</taxon>
        <taxon>Meliaceae</taxon>
        <taxon>Melia</taxon>
    </lineage>
</organism>
<dbReference type="Proteomes" id="UP001164539">
    <property type="component" value="Chromosome 1"/>
</dbReference>
<name>A0ACC1Z3Q2_MELAZ</name>
<dbReference type="EMBL" id="CM051394">
    <property type="protein sequence ID" value="KAJ4730306.1"/>
    <property type="molecule type" value="Genomic_DNA"/>
</dbReference>
<gene>
    <name evidence="1" type="ORF">OWV82_002957</name>
</gene>
<accession>A0ACC1Z3Q2</accession>
<protein>
    <submittedName>
        <fullName evidence="1">Subtilisin-like protease</fullName>
    </submittedName>
</protein>
<sequence length="296" mass="33020">MENKLQLEWMGMLGFSLGTVWKRNPARTRLYYVILAVPLPASTLRNIRDHDTLSSYLNSTKNPQGTILRSEVLKSRDAPVAASSSFPGPNLFPPEILKPDIPAPGLDILAAYSLSNGPSVDWKDKRLVSFHYLIHYHNNRAWQMNATKHRDREFAYGAGHVNPVKAVDPGLVYEVTKKDYMALLCSMNNTYFVKCPKHSKGSPKDFNYPSMAIQVEKDKPFKNDFPRTVRNVGLPNSTYKSEITSTSQARASVKPGILSFSSLDEKQSFVVTVVGEGLPAKSMTSTSLIWSMASTM</sequence>
<reference evidence="1 2" key="1">
    <citation type="journal article" date="2023" name="Science">
        <title>Complex scaffold remodeling in plant triterpene biosynthesis.</title>
        <authorList>
            <person name="De La Pena R."/>
            <person name="Hodgson H."/>
            <person name="Liu J.C."/>
            <person name="Stephenson M.J."/>
            <person name="Martin A.C."/>
            <person name="Owen C."/>
            <person name="Harkess A."/>
            <person name="Leebens-Mack J."/>
            <person name="Jimenez L.E."/>
            <person name="Osbourn A."/>
            <person name="Sattely E.S."/>
        </authorList>
    </citation>
    <scope>NUCLEOTIDE SEQUENCE [LARGE SCALE GENOMIC DNA]</scope>
    <source>
        <strain evidence="2">cv. JPN11</strain>
        <tissue evidence="1">Leaf</tissue>
    </source>
</reference>
<evidence type="ECO:0000313" key="2">
    <source>
        <dbReference type="Proteomes" id="UP001164539"/>
    </source>
</evidence>